<evidence type="ECO:0000313" key="2">
    <source>
        <dbReference type="EMBL" id="PVU86365.1"/>
    </source>
</evidence>
<reference evidence="2 3" key="1">
    <citation type="journal article" date="2018" name="MBio">
        <title>Comparative Genomics Reveals the Core Gene Toolbox for the Fungus-Insect Symbiosis.</title>
        <authorList>
            <person name="Wang Y."/>
            <person name="Stata M."/>
            <person name="Wang W."/>
            <person name="Stajich J.E."/>
            <person name="White M.M."/>
            <person name="Moncalvo J.M."/>
        </authorList>
    </citation>
    <scope>NUCLEOTIDE SEQUENCE [LARGE SCALE GENOMIC DNA]</scope>
    <source>
        <strain evidence="2 3">SC-DP-2</strain>
    </source>
</reference>
<name>A0A2T9Y205_9FUNG</name>
<feature type="region of interest" description="Disordered" evidence="1">
    <location>
        <begin position="545"/>
        <end position="611"/>
    </location>
</feature>
<comment type="caution">
    <text evidence="2">The sequence shown here is derived from an EMBL/GenBank/DDBJ whole genome shotgun (WGS) entry which is preliminary data.</text>
</comment>
<organism evidence="2 3">
    <name type="scientific">Smittium megazygosporum</name>
    <dbReference type="NCBI Taxonomy" id="133381"/>
    <lineage>
        <taxon>Eukaryota</taxon>
        <taxon>Fungi</taxon>
        <taxon>Fungi incertae sedis</taxon>
        <taxon>Zoopagomycota</taxon>
        <taxon>Kickxellomycotina</taxon>
        <taxon>Harpellomycetes</taxon>
        <taxon>Harpellales</taxon>
        <taxon>Legeriomycetaceae</taxon>
        <taxon>Smittium</taxon>
    </lineage>
</organism>
<evidence type="ECO:0000313" key="3">
    <source>
        <dbReference type="Proteomes" id="UP000245609"/>
    </source>
</evidence>
<keyword evidence="3" id="KW-1185">Reference proteome</keyword>
<feature type="region of interest" description="Disordered" evidence="1">
    <location>
        <begin position="445"/>
        <end position="465"/>
    </location>
</feature>
<dbReference type="Proteomes" id="UP000245609">
    <property type="component" value="Unassembled WGS sequence"/>
</dbReference>
<dbReference type="EMBL" id="MBFS01003494">
    <property type="protein sequence ID" value="PVU86365.1"/>
    <property type="molecule type" value="Genomic_DNA"/>
</dbReference>
<proteinExistence type="predicted"/>
<protein>
    <submittedName>
        <fullName evidence="2">Uncharacterized protein</fullName>
    </submittedName>
</protein>
<dbReference type="AlphaFoldDB" id="A0A2T9Y205"/>
<feature type="compositionally biased region" description="Basic and acidic residues" evidence="1">
    <location>
        <begin position="483"/>
        <end position="495"/>
    </location>
</feature>
<dbReference type="STRING" id="133381.A0A2T9Y205"/>
<feature type="compositionally biased region" description="Polar residues" evidence="1">
    <location>
        <begin position="545"/>
        <end position="557"/>
    </location>
</feature>
<feature type="region of interest" description="Disordered" evidence="1">
    <location>
        <begin position="478"/>
        <end position="512"/>
    </location>
</feature>
<feature type="compositionally biased region" description="Basic residues" evidence="1">
    <location>
        <begin position="584"/>
        <end position="611"/>
    </location>
</feature>
<feature type="compositionally biased region" description="Acidic residues" evidence="1">
    <location>
        <begin position="445"/>
        <end position="456"/>
    </location>
</feature>
<sequence length="611" mass="68484">MQESSKSNPDLLNKHLLYLAYSRETISSFLESSTADSDLLLNLKSLSSNYAFLYALENTCSWGADLEIQKRHEALRSKLADFVNLKHNFPLFTNVFGKKSALPSTPISLNSLPNSSKTPTLGEPNQSARFIQNTKDKSNSLSFNLESSFPLSETKSALIISDLLSLSDSLLSLASFVSSCPNASKYFASLIDTSVFDFTNFQAQDSNSPTITMLHSFIELYKKLNRLILKKSFSKSEFFYILDFKWSFINFLSSIISSLVDASKKDNSGTQFLFLYTVYFISTAENPEDSDLSLHPFVSASIVNDLAFACDFIHDISSASDKIQTDEQKQIGIDIELVHYMALSFENAYSSIDKKFKTALSKYSEYANTLSLNSATVDSTTLSFSENMETLFDLFGNEIPKSQLSDLLVRFKNNLDEYLISGENVEPSIKEKVLLAAIEQYNEDGDEYDDTFDDDNNGGFDGNVIDSEHDAEQIAQNSKLNKKKSDLPEPSDKKQAQNQNSSGIKGKGLINGQNQDINNYLISYLISDPDIFLIANRKKTAQKLNQKTFIPTRNKPQNTEKTTNSSKTSDIKSPDTTTGSSTDRRKKNINKSKISNHNRKDSHRKKMNLTN</sequence>
<gene>
    <name evidence="2" type="ORF">BB560_006745</name>
</gene>
<accession>A0A2T9Y205</accession>
<feature type="compositionally biased region" description="Low complexity" evidence="1">
    <location>
        <begin position="559"/>
        <end position="568"/>
    </location>
</feature>
<evidence type="ECO:0000256" key="1">
    <source>
        <dbReference type="SAM" id="MobiDB-lite"/>
    </source>
</evidence>